<feature type="transmembrane region" description="Helical" evidence="6">
    <location>
        <begin position="93"/>
        <end position="116"/>
    </location>
</feature>
<sequence>MDLEVQSTPNLKEEKKKERKKLGGWKTFPFIIGNEVCTYAAATGLSTNIIVYLTTQFNIKIIQATNIINISNGGSQLAPLFGAFLADSYFGRFATIAMCSVISFLAMFVITLTASIRSLRPPGCSPHERAAGSCHGPSKGQYAVLYLYFALSTVGSGGVSFISSAFGADQFDKETAEGMRKIQTFFNWYYFALYSSVILASTVIVYIQANVSWAWGFGICAVLTGTSVVLFFCGKKLYTRIRPVGSPFAGLAQVLVACVRNRHLQLPSDAQDLYHSKIMDSARLPLTQQLRFLNKAAIKTSQEGQTNPNPWRLCTVQQVEELKSVLKTLPIWSTGIIP</sequence>
<gene>
    <name evidence="7" type="ORF">KI387_038673</name>
</gene>
<feature type="transmembrane region" description="Helical" evidence="6">
    <location>
        <begin position="213"/>
        <end position="233"/>
    </location>
</feature>
<evidence type="ECO:0000256" key="3">
    <source>
        <dbReference type="ARBA" id="ARBA00022692"/>
    </source>
</evidence>
<proteinExistence type="inferred from homology"/>
<dbReference type="InterPro" id="IPR036259">
    <property type="entry name" value="MFS_trans_sf"/>
</dbReference>
<comment type="subcellular location">
    <subcellularLocation>
        <location evidence="1">Membrane</location>
        <topology evidence="1">Multi-pass membrane protein</topology>
    </subcellularLocation>
</comment>
<name>A0AA38C860_TAXCH</name>
<accession>A0AA38C860</accession>
<keyword evidence="8" id="KW-1185">Reference proteome</keyword>
<comment type="similarity">
    <text evidence="2">Belongs to the major facilitator superfamily. Proton-dependent oligopeptide transporter (POT/PTR) (TC 2.A.17) family.</text>
</comment>
<evidence type="ECO:0000256" key="5">
    <source>
        <dbReference type="ARBA" id="ARBA00023136"/>
    </source>
</evidence>
<evidence type="ECO:0000313" key="7">
    <source>
        <dbReference type="EMBL" id="KAH9295085.1"/>
    </source>
</evidence>
<feature type="transmembrane region" description="Helical" evidence="6">
    <location>
        <begin position="145"/>
        <end position="167"/>
    </location>
</feature>
<evidence type="ECO:0008006" key="9">
    <source>
        <dbReference type="Google" id="ProtNLM"/>
    </source>
</evidence>
<dbReference type="GO" id="GO:0006857">
    <property type="term" value="P:oligopeptide transport"/>
    <property type="evidence" value="ECO:0007669"/>
    <property type="project" value="InterPro"/>
</dbReference>
<dbReference type="OMA" id="FATIAMC"/>
<dbReference type="Proteomes" id="UP000824469">
    <property type="component" value="Unassembled WGS sequence"/>
</dbReference>
<evidence type="ECO:0000256" key="1">
    <source>
        <dbReference type="ARBA" id="ARBA00004141"/>
    </source>
</evidence>
<keyword evidence="5 6" id="KW-0472">Membrane</keyword>
<comment type="caution">
    <text evidence="7">The sequence shown here is derived from an EMBL/GenBank/DDBJ whole genome shotgun (WGS) entry which is preliminary data.</text>
</comment>
<dbReference type="GO" id="GO:0022857">
    <property type="term" value="F:transmembrane transporter activity"/>
    <property type="evidence" value="ECO:0007669"/>
    <property type="project" value="InterPro"/>
</dbReference>
<keyword evidence="3 6" id="KW-0812">Transmembrane</keyword>
<dbReference type="SUPFAM" id="SSF103473">
    <property type="entry name" value="MFS general substrate transporter"/>
    <property type="match status" value="1"/>
</dbReference>
<dbReference type="InterPro" id="IPR000109">
    <property type="entry name" value="POT_fam"/>
</dbReference>
<feature type="transmembrane region" description="Helical" evidence="6">
    <location>
        <begin position="188"/>
        <end position="207"/>
    </location>
</feature>
<dbReference type="GO" id="GO:0016020">
    <property type="term" value="C:membrane"/>
    <property type="evidence" value="ECO:0007669"/>
    <property type="project" value="UniProtKB-SubCell"/>
</dbReference>
<protein>
    <recommendedName>
        <fullName evidence="9">Nitrate transporter</fullName>
    </recommendedName>
</protein>
<evidence type="ECO:0000313" key="8">
    <source>
        <dbReference type="Proteomes" id="UP000824469"/>
    </source>
</evidence>
<dbReference type="PROSITE" id="PS01022">
    <property type="entry name" value="PTR2_1"/>
    <property type="match status" value="1"/>
</dbReference>
<evidence type="ECO:0000256" key="2">
    <source>
        <dbReference type="ARBA" id="ARBA00005982"/>
    </source>
</evidence>
<reference evidence="7 8" key="1">
    <citation type="journal article" date="2021" name="Nat. Plants">
        <title>The Taxus genome provides insights into paclitaxel biosynthesis.</title>
        <authorList>
            <person name="Xiong X."/>
            <person name="Gou J."/>
            <person name="Liao Q."/>
            <person name="Li Y."/>
            <person name="Zhou Q."/>
            <person name="Bi G."/>
            <person name="Li C."/>
            <person name="Du R."/>
            <person name="Wang X."/>
            <person name="Sun T."/>
            <person name="Guo L."/>
            <person name="Liang H."/>
            <person name="Lu P."/>
            <person name="Wu Y."/>
            <person name="Zhang Z."/>
            <person name="Ro D.K."/>
            <person name="Shang Y."/>
            <person name="Huang S."/>
            <person name="Yan J."/>
        </authorList>
    </citation>
    <scope>NUCLEOTIDE SEQUENCE [LARGE SCALE GENOMIC DNA]</scope>
    <source>
        <strain evidence="7">Ta-2019</strain>
    </source>
</reference>
<dbReference type="PANTHER" id="PTHR11654">
    <property type="entry name" value="OLIGOPEPTIDE TRANSPORTER-RELATED"/>
    <property type="match status" value="1"/>
</dbReference>
<dbReference type="Gene3D" id="1.20.1250.20">
    <property type="entry name" value="MFS general substrate transporter like domains"/>
    <property type="match status" value="1"/>
</dbReference>
<keyword evidence="4 6" id="KW-1133">Transmembrane helix</keyword>
<evidence type="ECO:0000256" key="4">
    <source>
        <dbReference type="ARBA" id="ARBA00022989"/>
    </source>
</evidence>
<dbReference type="Pfam" id="PF00854">
    <property type="entry name" value="PTR2"/>
    <property type="match status" value="1"/>
</dbReference>
<evidence type="ECO:0000256" key="6">
    <source>
        <dbReference type="SAM" id="Phobius"/>
    </source>
</evidence>
<dbReference type="InterPro" id="IPR018456">
    <property type="entry name" value="PTR2_symporter_CS"/>
</dbReference>
<feature type="non-terminal residue" evidence="7">
    <location>
        <position position="1"/>
    </location>
</feature>
<dbReference type="AlphaFoldDB" id="A0AA38C860"/>
<organism evidence="7 8">
    <name type="scientific">Taxus chinensis</name>
    <name type="common">Chinese yew</name>
    <name type="synonym">Taxus wallichiana var. chinensis</name>
    <dbReference type="NCBI Taxonomy" id="29808"/>
    <lineage>
        <taxon>Eukaryota</taxon>
        <taxon>Viridiplantae</taxon>
        <taxon>Streptophyta</taxon>
        <taxon>Embryophyta</taxon>
        <taxon>Tracheophyta</taxon>
        <taxon>Spermatophyta</taxon>
        <taxon>Pinopsida</taxon>
        <taxon>Pinidae</taxon>
        <taxon>Conifers II</taxon>
        <taxon>Cupressales</taxon>
        <taxon>Taxaceae</taxon>
        <taxon>Taxus</taxon>
    </lineage>
</organism>
<dbReference type="EMBL" id="JAHRHJ020000011">
    <property type="protein sequence ID" value="KAH9295085.1"/>
    <property type="molecule type" value="Genomic_DNA"/>
</dbReference>